<evidence type="ECO:0000313" key="2">
    <source>
        <dbReference type="EMBL" id="KAJ8300066.1"/>
    </source>
</evidence>
<dbReference type="InterPro" id="IPR052055">
    <property type="entry name" value="Hepadnavirus_pol/RT"/>
</dbReference>
<evidence type="ECO:0000259" key="1">
    <source>
        <dbReference type="Pfam" id="PF00078"/>
    </source>
</evidence>
<name>A0ABQ9E3Q2_TEGGR</name>
<dbReference type="Pfam" id="PF00078">
    <property type="entry name" value="RVT_1"/>
    <property type="match status" value="1"/>
</dbReference>
<accession>A0ABQ9E3Q2</accession>
<evidence type="ECO:0000313" key="3">
    <source>
        <dbReference type="Proteomes" id="UP001217089"/>
    </source>
</evidence>
<gene>
    <name evidence="2" type="ORF">KUTeg_021585</name>
</gene>
<dbReference type="PANTHER" id="PTHR33050:SF7">
    <property type="entry name" value="RIBONUCLEASE H"/>
    <property type="match status" value="1"/>
</dbReference>
<dbReference type="EMBL" id="JARBDR010000919">
    <property type="protein sequence ID" value="KAJ8300066.1"/>
    <property type="molecule type" value="Genomic_DNA"/>
</dbReference>
<dbReference type="SUPFAM" id="SSF56672">
    <property type="entry name" value="DNA/RNA polymerases"/>
    <property type="match status" value="1"/>
</dbReference>
<dbReference type="InterPro" id="IPR043502">
    <property type="entry name" value="DNA/RNA_pol_sf"/>
</dbReference>
<sequence length="724" mass="81483">MSQILKAKHTLIGKSLLPVILTMKSSGSAIEIVEFNRLKRDHPLEAYSLPELRLEFEKLTGESVKDVVALIGKDESTETLRYLVHHAIGHANLVGAPKGQLLEQQPNTSKSTNGCVTGISEVRVKKMEESLVSLKSKQAGDRVEEALKNVRVLAGRPKLTSPSVLLASLEVLVENAAKAGHNETAYFTKAQQTCRQYEDNVDKCSLCLKLLGSSEDKKISSIVADWAKAKKYENNKNDQGLQKENKTAQPVNQFTCMSGFPYPLFPFNFPFISPYIPPGSSMMPQHFNMGRPFIRPRMQRSKRESGHYVNDCPKKFQPVIPDWELNAGFQPIGIETVNSSEWVNYRGEVLEPPFVYISAEDAADGKDFDFSTLPFRNPAMFKAVNGVRVQNYFKHFSGTFKSKHYDAPSPPCVYFPNATNCKQFTTFIVKTLLDRLANGSMSIWGKVGECSPPHLIMPLTVEPTKPQVPRLVSHRCFMSSVDDKSGYDHILLHDDSKTYFGVEFGGWYLVFKTIQFGYKTSAYIYNTTGLQASSYCRKLGVPCLQYIDDRLISEFTHRFNCDTGDLFASAKRSLYIFCEVLVRLGYFIGLEKSVFEPSQSILFLGMVTDSIKQCFLLPDKNKKHFACLRDAILSNSSVDLKTLQRFAGKCISFLLALPTAKLYTREVNMAIGQAVKNGKSVAVSGDLKSEIEHWRLLDDWEGYVPWRKEKHLQINIATDASLFR</sequence>
<keyword evidence="3" id="KW-1185">Reference proteome</keyword>
<dbReference type="InterPro" id="IPR000477">
    <property type="entry name" value="RT_dom"/>
</dbReference>
<dbReference type="Proteomes" id="UP001217089">
    <property type="component" value="Unassembled WGS sequence"/>
</dbReference>
<feature type="domain" description="Reverse transcriptase" evidence="1">
    <location>
        <begin position="474"/>
        <end position="606"/>
    </location>
</feature>
<organism evidence="2 3">
    <name type="scientific">Tegillarca granosa</name>
    <name type="common">Malaysian cockle</name>
    <name type="synonym">Anadara granosa</name>
    <dbReference type="NCBI Taxonomy" id="220873"/>
    <lineage>
        <taxon>Eukaryota</taxon>
        <taxon>Metazoa</taxon>
        <taxon>Spiralia</taxon>
        <taxon>Lophotrochozoa</taxon>
        <taxon>Mollusca</taxon>
        <taxon>Bivalvia</taxon>
        <taxon>Autobranchia</taxon>
        <taxon>Pteriomorphia</taxon>
        <taxon>Arcoida</taxon>
        <taxon>Arcoidea</taxon>
        <taxon>Arcidae</taxon>
        <taxon>Tegillarca</taxon>
    </lineage>
</organism>
<proteinExistence type="predicted"/>
<reference evidence="2 3" key="1">
    <citation type="submission" date="2022-12" db="EMBL/GenBank/DDBJ databases">
        <title>Chromosome-level genome of Tegillarca granosa.</title>
        <authorList>
            <person name="Kim J."/>
        </authorList>
    </citation>
    <scope>NUCLEOTIDE SEQUENCE [LARGE SCALE GENOMIC DNA]</scope>
    <source>
        <strain evidence="2">Teg-2019</strain>
        <tissue evidence="2">Adductor muscle</tissue>
    </source>
</reference>
<dbReference type="PANTHER" id="PTHR33050">
    <property type="entry name" value="REVERSE TRANSCRIPTASE DOMAIN-CONTAINING PROTEIN"/>
    <property type="match status" value="1"/>
</dbReference>
<comment type="caution">
    <text evidence="2">The sequence shown here is derived from an EMBL/GenBank/DDBJ whole genome shotgun (WGS) entry which is preliminary data.</text>
</comment>
<protein>
    <recommendedName>
        <fullName evidence="1">Reverse transcriptase domain-containing protein</fullName>
    </recommendedName>
</protein>